<evidence type="ECO:0000256" key="8">
    <source>
        <dbReference type="ARBA" id="ARBA00022853"/>
    </source>
</evidence>
<dbReference type="OMA" id="TDYNLSC"/>
<dbReference type="GO" id="GO:0005634">
    <property type="term" value="C:nucleus"/>
    <property type="evidence" value="ECO:0007669"/>
    <property type="project" value="UniProtKB-SubCell"/>
</dbReference>
<comment type="catalytic activity">
    <reaction evidence="12">
        <text>L-lysyl-[protein] + acetyl-CoA = N(6)-acetyl-L-lysyl-[protein] + CoA + H(+)</text>
        <dbReference type="Rhea" id="RHEA:45948"/>
        <dbReference type="Rhea" id="RHEA-COMP:9752"/>
        <dbReference type="Rhea" id="RHEA-COMP:10731"/>
        <dbReference type="ChEBI" id="CHEBI:15378"/>
        <dbReference type="ChEBI" id="CHEBI:29969"/>
        <dbReference type="ChEBI" id="CHEBI:57287"/>
        <dbReference type="ChEBI" id="CHEBI:57288"/>
        <dbReference type="ChEBI" id="CHEBI:61930"/>
        <dbReference type="EC" id="2.3.1.48"/>
    </reaction>
</comment>
<feature type="region of interest" description="Disordered" evidence="13">
    <location>
        <begin position="148"/>
        <end position="178"/>
    </location>
</feature>
<keyword evidence="16" id="KW-1185">Reference proteome</keyword>
<dbReference type="GO" id="GO:1990468">
    <property type="term" value="C:NuA3b histone acetyltransferase complex"/>
    <property type="evidence" value="ECO:0007669"/>
    <property type="project" value="EnsemblFungi"/>
</dbReference>
<feature type="compositionally biased region" description="Acidic residues" evidence="13">
    <location>
        <begin position="652"/>
        <end position="688"/>
    </location>
</feature>
<feature type="compositionally biased region" description="Basic and acidic residues" evidence="13">
    <location>
        <begin position="166"/>
        <end position="176"/>
    </location>
</feature>
<reference key="2">
    <citation type="submission" date="2011-08" db="EMBL/GenBank/DDBJ databases">
        <title>Genome sequence of Naumovozyma castellii.</title>
        <authorList>
            <person name="Gordon J.L."/>
            <person name="Armisen D."/>
            <person name="Proux-Wera E."/>
            <person name="OhEigeartaigh S.S."/>
            <person name="Byrne K.P."/>
            <person name="Wolfe K.H."/>
        </authorList>
    </citation>
    <scope>NUCLEOTIDE SEQUENCE</scope>
    <source>
        <strain>Type strain:CBS 4309</strain>
    </source>
</reference>
<dbReference type="EMBL" id="HE576756">
    <property type="protein sequence ID" value="CCC70345.1"/>
    <property type="molecule type" value="Genomic_DNA"/>
</dbReference>
<comment type="subcellular location">
    <subcellularLocation>
        <location evidence="1 12">Nucleus</location>
    </subcellularLocation>
</comment>
<dbReference type="eggNOG" id="KOG2747">
    <property type="taxonomic scope" value="Eukaryota"/>
</dbReference>
<evidence type="ECO:0000256" key="9">
    <source>
        <dbReference type="ARBA" id="ARBA00022990"/>
    </source>
</evidence>
<evidence type="ECO:0000256" key="2">
    <source>
        <dbReference type="ARBA" id="ARBA00010107"/>
    </source>
</evidence>
<name>G0VFS8_NAUCA</name>
<comment type="similarity">
    <text evidence="2 12">Belongs to the MYST (SAS/MOZ) family.</text>
</comment>
<evidence type="ECO:0000256" key="5">
    <source>
        <dbReference type="ARBA" id="ARBA00022723"/>
    </source>
</evidence>
<dbReference type="InterPro" id="IPR002717">
    <property type="entry name" value="HAT_MYST-type"/>
</dbReference>
<dbReference type="Proteomes" id="UP000001640">
    <property type="component" value="Chromosome 5"/>
</dbReference>
<evidence type="ECO:0000256" key="1">
    <source>
        <dbReference type="ARBA" id="ARBA00004123"/>
    </source>
</evidence>
<evidence type="ECO:0000256" key="10">
    <source>
        <dbReference type="ARBA" id="ARBA00023242"/>
    </source>
</evidence>
<dbReference type="RefSeq" id="XP_003676704.1">
    <property type="nucleotide sequence ID" value="XM_003676656.1"/>
</dbReference>
<dbReference type="FunFam" id="3.40.630.30:FF:000001">
    <property type="entry name" value="Histone acetyltransferase"/>
    <property type="match status" value="1"/>
</dbReference>
<evidence type="ECO:0000256" key="6">
    <source>
        <dbReference type="ARBA" id="ARBA00022771"/>
    </source>
</evidence>
<dbReference type="GO" id="GO:0008270">
    <property type="term" value="F:zinc ion binding"/>
    <property type="evidence" value="ECO:0007669"/>
    <property type="project" value="UniProtKB-KW"/>
</dbReference>
<dbReference type="GO" id="GO:1990467">
    <property type="term" value="C:NuA3a histone acetyltransferase complex"/>
    <property type="evidence" value="ECO:0007669"/>
    <property type="project" value="EnsemblFungi"/>
</dbReference>
<feature type="compositionally biased region" description="Low complexity" evidence="13">
    <location>
        <begin position="635"/>
        <end position="649"/>
    </location>
</feature>
<organism evidence="15 16">
    <name type="scientific">Naumovozyma castellii</name>
    <name type="common">Yeast</name>
    <name type="synonym">Saccharomyces castellii</name>
    <dbReference type="NCBI Taxonomy" id="27288"/>
    <lineage>
        <taxon>Eukaryota</taxon>
        <taxon>Fungi</taxon>
        <taxon>Dikarya</taxon>
        <taxon>Ascomycota</taxon>
        <taxon>Saccharomycotina</taxon>
        <taxon>Saccharomycetes</taxon>
        <taxon>Saccharomycetales</taxon>
        <taxon>Saccharomycetaceae</taxon>
        <taxon>Naumovozyma</taxon>
    </lineage>
</organism>
<dbReference type="STRING" id="1064592.G0VFS8"/>
<keyword evidence="6" id="KW-0863">Zinc-finger</keyword>
<dbReference type="Gene3D" id="3.40.630.30">
    <property type="match status" value="1"/>
</dbReference>
<dbReference type="GO" id="GO:0003712">
    <property type="term" value="F:transcription coregulator activity"/>
    <property type="evidence" value="ECO:0007669"/>
    <property type="project" value="TreeGrafter"/>
</dbReference>
<dbReference type="KEGG" id="ncs:NCAS_0E02750"/>
<dbReference type="GO" id="GO:0004402">
    <property type="term" value="F:histone acetyltransferase activity"/>
    <property type="evidence" value="ECO:0007669"/>
    <property type="project" value="EnsemblFungi"/>
</dbReference>
<dbReference type="SUPFAM" id="SSF55729">
    <property type="entry name" value="Acyl-CoA N-acyltransferases (Nat)"/>
    <property type="match status" value="1"/>
</dbReference>
<dbReference type="GeneID" id="96903976"/>
<dbReference type="PANTHER" id="PTHR10615">
    <property type="entry name" value="HISTONE ACETYLTRANSFERASE"/>
    <property type="match status" value="1"/>
</dbReference>
<keyword evidence="4" id="KW-0808">Transferase</keyword>
<keyword evidence="8" id="KW-0156">Chromatin regulator</keyword>
<dbReference type="GO" id="GO:0006357">
    <property type="term" value="P:regulation of transcription by RNA polymerase II"/>
    <property type="evidence" value="ECO:0007669"/>
    <property type="project" value="TreeGrafter"/>
</dbReference>
<proteinExistence type="inferred from homology"/>
<dbReference type="GO" id="GO:0031509">
    <property type="term" value="P:subtelomeric heterochromatin formation"/>
    <property type="evidence" value="ECO:0007669"/>
    <property type="project" value="EnsemblFungi"/>
</dbReference>
<dbReference type="Pfam" id="PF17772">
    <property type="entry name" value="zf-MYST"/>
    <property type="match status" value="1"/>
</dbReference>
<sequence length="718" mass="82344">MPLDDTTRTQDSIAKRHRVSSSSLLRNLIIDDNIHSPFVNINEQLASSANANGTDPLHSRRRNTNRKVNYVFKSRRPTAVRNSRENIDSSPRLLLPDSIDEANQLNPYIKFSNGLDDTTPITPYGKLTIKYNPLKLYNFKKILHNSSSDESRLHHDNDTSFPVNPQKDRNSNDHLADSILPYNGAIPKQKDFSTLNTTPTTIDRQFFHDLLIQSSNASHFNANVTLSSYNQNLIKGTKKRLTQPPHGSSSIEYIFINNHEIKTWYNSPFPSPINKNKILHICDRCLKYYNSRYQYHRHDLKCPIYLPPPGNEIYRDGAISFWEIDGRENVTYCQNLCLLSKLFLNSKTLYYDVDPFIFYVLTERGKDNKYHLIGYFSKEKLNSLNYNLSCILTLPIYQRRGFGHLLMEFSYLLSMREFKSGTPEKPLSDLGLLAYRNFWKIKMATTLVSFKDNLQGKTLKLSLNDLSNLTGMITTDVVFGLEQLQVLYKSTTTSSYIIKIDSWSRIEEIVTNWSNKNYQTLNPSKLIWKPMIFGPSFGVNTISIDPISSTTSTNMITKSGTDFFNKHIDTLTNFMTDDILDPTDLEIVTREAILQNLKNSDDVDTENINADDYEICFVEPTLNEKSSSGSSKRPTTTNSTNKVTETQRTTAEEQEEEEEEVNDDLDLLEPIEEPDPEDDEEYSEEGEDSTNAIDESSDDDIDNEDLLNSKLELEDDDD</sequence>
<dbReference type="Pfam" id="PF01853">
    <property type="entry name" value="MOZ_SAS"/>
    <property type="match status" value="1"/>
</dbReference>
<evidence type="ECO:0000256" key="7">
    <source>
        <dbReference type="ARBA" id="ARBA00022833"/>
    </source>
</evidence>
<dbReference type="Gene3D" id="3.30.60.60">
    <property type="entry name" value="N-acetyl transferase-like"/>
    <property type="match status" value="1"/>
</dbReference>
<dbReference type="InterPro" id="IPR050603">
    <property type="entry name" value="MYST_HAT"/>
</dbReference>
<dbReference type="PANTHER" id="PTHR10615:SF161">
    <property type="entry name" value="HISTONE ACETYLTRANSFERASE KAT7"/>
    <property type="match status" value="1"/>
</dbReference>
<feature type="region of interest" description="Disordered" evidence="13">
    <location>
        <begin position="622"/>
        <end position="718"/>
    </location>
</feature>
<protein>
    <recommendedName>
        <fullName evidence="3 12">Histone acetyltransferase</fullName>
        <ecNumber evidence="3 12">2.3.1.48</ecNumber>
    </recommendedName>
</protein>
<evidence type="ECO:0000256" key="12">
    <source>
        <dbReference type="RuleBase" id="RU361211"/>
    </source>
</evidence>
<keyword evidence="9" id="KW-0007">Acetylation</keyword>
<evidence type="ECO:0000313" key="16">
    <source>
        <dbReference type="Proteomes" id="UP000001640"/>
    </source>
</evidence>
<reference evidence="15 16" key="1">
    <citation type="journal article" date="2011" name="Proc. Natl. Acad. Sci. U.S.A.">
        <title>Evolutionary erosion of yeast sex chromosomes by mating-type switching accidents.</title>
        <authorList>
            <person name="Gordon J.L."/>
            <person name="Armisen D."/>
            <person name="Proux-Wera E."/>
            <person name="Oheigeartaigh S.S."/>
            <person name="Byrne K.P."/>
            <person name="Wolfe K.H."/>
        </authorList>
    </citation>
    <scope>NUCLEOTIDE SEQUENCE [LARGE SCALE GENOMIC DNA]</scope>
    <source>
        <strain evidence="16">ATCC 76901 / BCRC 22586 / CBS 4309 / NBRC 1992 / NRRL Y-12630</strain>
    </source>
</reference>
<feature type="domain" description="MYST-type HAT" evidence="14">
    <location>
        <begin position="246"/>
        <end position="530"/>
    </location>
</feature>
<feature type="active site" description="Proton donor/acceptor" evidence="11">
    <location>
        <position position="424"/>
    </location>
</feature>
<feature type="compositionally biased region" description="Polar residues" evidence="13">
    <location>
        <begin position="623"/>
        <end position="634"/>
    </location>
</feature>
<dbReference type="HOGENOM" id="CLU_014892_0_1_1"/>
<keyword evidence="10 12" id="KW-0539">Nucleus</keyword>
<feature type="compositionally biased region" description="Acidic residues" evidence="13">
    <location>
        <begin position="695"/>
        <end position="705"/>
    </location>
</feature>
<accession>G0VFS8</accession>
<dbReference type="InterPro" id="IPR016181">
    <property type="entry name" value="Acyl_CoA_acyltransferase"/>
</dbReference>
<dbReference type="FunFam" id="3.30.60.60:FF:000001">
    <property type="entry name" value="Histone acetyltransferase"/>
    <property type="match status" value="1"/>
</dbReference>
<dbReference type="FunCoup" id="G0VFS8">
    <property type="interactions" value="183"/>
</dbReference>
<evidence type="ECO:0000256" key="11">
    <source>
        <dbReference type="PIRSR" id="PIRSR602717-51"/>
    </source>
</evidence>
<dbReference type="AlphaFoldDB" id="G0VFS8"/>
<keyword evidence="5" id="KW-0479">Metal-binding</keyword>
<dbReference type="GO" id="GO:0000781">
    <property type="term" value="C:chromosome, telomeric region"/>
    <property type="evidence" value="ECO:0007669"/>
    <property type="project" value="GOC"/>
</dbReference>
<evidence type="ECO:0000256" key="3">
    <source>
        <dbReference type="ARBA" id="ARBA00013184"/>
    </source>
</evidence>
<evidence type="ECO:0000256" key="4">
    <source>
        <dbReference type="ARBA" id="ARBA00022679"/>
    </source>
</evidence>
<dbReference type="PROSITE" id="PS51726">
    <property type="entry name" value="MYST_HAT"/>
    <property type="match status" value="1"/>
</dbReference>
<dbReference type="InterPro" id="IPR036388">
    <property type="entry name" value="WH-like_DNA-bd_sf"/>
</dbReference>
<dbReference type="OrthoDB" id="787137at2759"/>
<keyword evidence="7" id="KW-0862">Zinc</keyword>
<dbReference type="InterPro" id="IPR040706">
    <property type="entry name" value="Zf-MYST"/>
</dbReference>
<gene>
    <name evidence="15" type="primary">NCAS0E02750</name>
    <name evidence="15" type="ordered locus">NCAS_0E02750</name>
</gene>
<evidence type="ECO:0000313" key="15">
    <source>
        <dbReference type="EMBL" id="CCC70345.1"/>
    </source>
</evidence>
<evidence type="ECO:0000256" key="13">
    <source>
        <dbReference type="SAM" id="MobiDB-lite"/>
    </source>
</evidence>
<dbReference type="GO" id="GO:0030466">
    <property type="term" value="P:silent mating-type cassette heterochromatin formation"/>
    <property type="evidence" value="ECO:0007669"/>
    <property type="project" value="EnsemblFungi"/>
</dbReference>
<evidence type="ECO:0000259" key="14">
    <source>
        <dbReference type="PROSITE" id="PS51726"/>
    </source>
</evidence>
<dbReference type="EC" id="2.3.1.48" evidence="3 12"/>
<dbReference type="Gene3D" id="1.10.10.10">
    <property type="entry name" value="Winged helix-like DNA-binding domain superfamily/Winged helix DNA-binding domain"/>
    <property type="match status" value="1"/>
</dbReference>
<feature type="compositionally biased region" description="Basic and acidic residues" evidence="13">
    <location>
        <begin position="148"/>
        <end position="158"/>
    </location>
</feature>
<dbReference type="GO" id="GO:0003682">
    <property type="term" value="F:chromatin binding"/>
    <property type="evidence" value="ECO:0007669"/>
    <property type="project" value="TreeGrafter"/>
</dbReference>
<dbReference type="InParanoid" id="G0VFS8"/>